<evidence type="ECO:0000256" key="1">
    <source>
        <dbReference type="SAM" id="MobiDB-lite"/>
    </source>
</evidence>
<evidence type="ECO:0000259" key="2">
    <source>
        <dbReference type="PROSITE" id="PS50006"/>
    </source>
</evidence>
<dbReference type="KEGG" id="ache:ACHE_50108S"/>
<dbReference type="RefSeq" id="XP_043137432.1">
    <property type="nucleotide sequence ID" value="XM_043279788.1"/>
</dbReference>
<dbReference type="InterPro" id="IPR000253">
    <property type="entry name" value="FHA_dom"/>
</dbReference>
<protein>
    <recommendedName>
        <fullName evidence="2">FHA domain-containing protein</fullName>
    </recommendedName>
</protein>
<sequence>MNMSGLTPIRVRGRRKRVKLSHDDQNHAAPQVNRGNPRGKQLLPLDASRRSLYARRKRPFISGSSWLSSQPQSQLDSLSQLQYQYQSEPLPKKKKRKNLSRLERLPVELIEKIFLYSLNINFARCSPSLAAAVSSERVWRVLILLAFWRGPPSPTSSKSEERSGNCISAGIARILRPLDYAPLGEDEQRILQSTVFRCKWCTVHRVLNNFPDLMALTIQRLWIDAGITMDNDQQESLNQYLDSPTNHPTETLTFQGTKDTNTYTLALAPLASIRITSPETNEDTTIPLFNLLEFPPHLLRGGSHGFNNKDIAFLELLRVSSGFNRTDTNSMHLARNISLNRDALQEGIHKAIISRNHDALVTLLKIDEYHFRATTTNNTTINSEDMIYTLPAEHYCTSLPDIQTFKLLLRASAESVPSDDSSITAWAMELGGAFGNWLLDLMLRMPEIREGVRERPDAGVFYMGRCNGESEMGGRYLRDVLGVEEVGGWMEEGADFVSLARNED</sequence>
<dbReference type="InterPro" id="IPR036047">
    <property type="entry name" value="F-box-like_dom_sf"/>
</dbReference>
<evidence type="ECO:0000313" key="3">
    <source>
        <dbReference type="EMBL" id="BCR88910.1"/>
    </source>
</evidence>
<feature type="domain" description="FHA" evidence="2">
    <location>
        <begin position="331"/>
        <end position="386"/>
    </location>
</feature>
<gene>
    <name evidence="3" type="ORF">ACHE_50108S</name>
</gene>
<dbReference type="SUPFAM" id="SSF81383">
    <property type="entry name" value="F-box domain"/>
    <property type="match status" value="1"/>
</dbReference>
<dbReference type="Proteomes" id="UP000637239">
    <property type="component" value="Chromosome 5"/>
</dbReference>
<reference evidence="3" key="1">
    <citation type="submission" date="2021-01" db="EMBL/GenBank/DDBJ databases">
        <authorList>
            <consortium name="Aspergillus chevalieri M1 genome sequencing consortium"/>
            <person name="Kazuki M."/>
            <person name="Futagami T."/>
        </authorList>
    </citation>
    <scope>NUCLEOTIDE SEQUENCE</scope>
    <source>
        <strain evidence="3">M1</strain>
    </source>
</reference>
<dbReference type="PROSITE" id="PS50006">
    <property type="entry name" value="FHA_DOMAIN"/>
    <property type="match status" value="1"/>
</dbReference>
<dbReference type="AlphaFoldDB" id="A0A7R7ZNI0"/>
<feature type="region of interest" description="Disordered" evidence="1">
    <location>
        <begin position="1"/>
        <end position="42"/>
    </location>
</feature>
<evidence type="ECO:0000313" key="4">
    <source>
        <dbReference type="Proteomes" id="UP000637239"/>
    </source>
</evidence>
<keyword evidence="4" id="KW-1185">Reference proteome</keyword>
<dbReference type="GeneID" id="66983268"/>
<proteinExistence type="predicted"/>
<dbReference type="EMBL" id="AP024420">
    <property type="protein sequence ID" value="BCR88910.1"/>
    <property type="molecule type" value="Genomic_DNA"/>
</dbReference>
<name>A0A7R7ZNI0_ASPCH</name>
<reference evidence="3" key="2">
    <citation type="submission" date="2021-02" db="EMBL/GenBank/DDBJ databases">
        <title>Aspergillus chevalieri M1 genome sequence.</title>
        <authorList>
            <person name="Kadooka C."/>
            <person name="Mori K."/>
            <person name="Futagami T."/>
        </authorList>
    </citation>
    <scope>NUCLEOTIDE SEQUENCE</scope>
    <source>
        <strain evidence="3">M1</strain>
    </source>
</reference>
<organism evidence="3 4">
    <name type="scientific">Aspergillus chevalieri</name>
    <name type="common">Eurotium chevalieri</name>
    <dbReference type="NCBI Taxonomy" id="182096"/>
    <lineage>
        <taxon>Eukaryota</taxon>
        <taxon>Fungi</taxon>
        <taxon>Dikarya</taxon>
        <taxon>Ascomycota</taxon>
        <taxon>Pezizomycotina</taxon>
        <taxon>Eurotiomycetes</taxon>
        <taxon>Eurotiomycetidae</taxon>
        <taxon>Eurotiales</taxon>
        <taxon>Aspergillaceae</taxon>
        <taxon>Aspergillus</taxon>
        <taxon>Aspergillus subgen. Aspergillus</taxon>
    </lineage>
</organism>
<accession>A0A7R7ZNI0</accession>